<reference evidence="3" key="1">
    <citation type="journal article" date="2019" name="Int. J. Syst. Evol. Microbiol.">
        <title>The Global Catalogue of Microorganisms (GCM) 10K type strain sequencing project: providing services to taxonomists for standard genome sequencing and annotation.</title>
        <authorList>
            <consortium name="The Broad Institute Genomics Platform"/>
            <consortium name="The Broad Institute Genome Sequencing Center for Infectious Disease"/>
            <person name="Wu L."/>
            <person name="Ma J."/>
        </authorList>
    </citation>
    <scope>NUCLEOTIDE SEQUENCE [LARGE SCALE GENOMIC DNA]</scope>
    <source>
        <strain evidence="3">CCM 7132</strain>
    </source>
</reference>
<dbReference type="SUPFAM" id="SSF51294">
    <property type="entry name" value="Hedgehog/intein (Hint) domain"/>
    <property type="match status" value="1"/>
</dbReference>
<keyword evidence="3" id="KW-1185">Reference proteome</keyword>
<proteinExistence type="predicted"/>
<dbReference type="InterPro" id="IPR028992">
    <property type="entry name" value="Hedgehog/Intein_dom"/>
</dbReference>
<comment type="caution">
    <text evidence="2">The sequence shown here is derived from an EMBL/GenBank/DDBJ whole genome shotgun (WGS) entry which is preliminary data.</text>
</comment>
<feature type="domain" description="Hedgehog/Intein (Hint)" evidence="1">
    <location>
        <begin position="186"/>
        <end position="318"/>
    </location>
</feature>
<dbReference type="InterPro" id="IPR036844">
    <property type="entry name" value="Hint_dom_sf"/>
</dbReference>
<dbReference type="Proteomes" id="UP000637769">
    <property type="component" value="Unassembled WGS sequence"/>
</dbReference>
<dbReference type="RefSeq" id="WP_188425476.1">
    <property type="nucleotide sequence ID" value="NZ_BMCH01000002.1"/>
</dbReference>
<protein>
    <recommendedName>
        <fullName evidence="1">Hedgehog/Intein (Hint) domain-containing protein</fullName>
    </recommendedName>
</protein>
<name>A0ABQ1LL24_9PROT</name>
<dbReference type="Gene3D" id="2.170.16.10">
    <property type="entry name" value="Hedgehog/Intein (Hint) domain"/>
    <property type="match status" value="1"/>
</dbReference>
<sequence>MAQKGVIQTDDTITVTDAYDTVYVQASFLQAGGTLNVENASHVLIINDLGASPAYLTAGQINIQGNAYVESQVIMASNSVSVNFSGDYSILQYAAGQFTSGLTAYPTVSGFNETSKIMMSDFPTGTYRIGLTGASGGSAATRLEFYSNVSPGASLSIPFGTTITSNYATAPHGEPNGTASFAVTQCFLAGSLIETVLGSVAVEDLRIGSQVRVFGDQQDTSRMVIWTGRRTILSAEEGYPVRIKKDAFAPNEPSADLLITGEHCLCIDNAFVPVRMLVNGQSIVLDTQTPSYEVFHIELARHSIIRANNLLCESYLDTGTKENFTSISGSDTLVTLHIPQEKTWGNDSALPLRTERAFVEPVYRGLCDRAQALGIAAEMPVVAATGEADIHLVTDKGEKIFSDRISDTHHIFILPPEISFVDLVTRTGKPSEMIGPFVDDRRALGVLVGKVTHFCATETHQLRAHLTQEMASGWHTIENDLTRWTAGSARIALDDADTSDSSTLSIEIVSTSLYPAESDMTAADCRAAA</sequence>
<dbReference type="EMBL" id="BMCH01000002">
    <property type="protein sequence ID" value="GGC24680.1"/>
    <property type="molecule type" value="Genomic_DNA"/>
</dbReference>
<dbReference type="Pfam" id="PF13403">
    <property type="entry name" value="Hint_2"/>
    <property type="match status" value="1"/>
</dbReference>
<evidence type="ECO:0000313" key="2">
    <source>
        <dbReference type="EMBL" id="GGC24680.1"/>
    </source>
</evidence>
<evidence type="ECO:0000259" key="1">
    <source>
        <dbReference type="Pfam" id="PF13403"/>
    </source>
</evidence>
<evidence type="ECO:0000313" key="3">
    <source>
        <dbReference type="Proteomes" id="UP000637769"/>
    </source>
</evidence>
<gene>
    <name evidence="2" type="ORF">GCM10007207_07490</name>
</gene>
<accession>A0ABQ1LL24</accession>
<organism evidence="2 3">
    <name type="scientific">Asaia siamensis</name>
    <dbReference type="NCBI Taxonomy" id="110479"/>
    <lineage>
        <taxon>Bacteria</taxon>
        <taxon>Pseudomonadati</taxon>
        <taxon>Pseudomonadota</taxon>
        <taxon>Alphaproteobacteria</taxon>
        <taxon>Acetobacterales</taxon>
        <taxon>Acetobacteraceae</taxon>
        <taxon>Asaia</taxon>
    </lineage>
</organism>